<dbReference type="Proteomes" id="UP000324701">
    <property type="component" value="Unassembled WGS sequence"/>
</dbReference>
<name>A0A5B1BN09_MYCSI</name>
<proteinExistence type="inferred from homology"/>
<dbReference type="SUPFAM" id="SSF52777">
    <property type="entry name" value="CoA-dependent acyltransferases"/>
    <property type="match status" value="2"/>
</dbReference>
<keyword evidence="8" id="KW-1185">Reference proteome</keyword>
<evidence type="ECO:0000256" key="1">
    <source>
        <dbReference type="ARBA" id="ARBA00005232"/>
    </source>
</evidence>
<dbReference type="GO" id="GO:0006631">
    <property type="term" value="P:fatty acid metabolic process"/>
    <property type="evidence" value="ECO:0007669"/>
    <property type="project" value="TreeGrafter"/>
</dbReference>
<feature type="active site" description="Proton acceptor" evidence="4">
    <location>
        <position position="352"/>
    </location>
</feature>
<protein>
    <submittedName>
        <fullName evidence="7">Choline/carnitine O-acyltransferase</fullName>
    </submittedName>
</protein>
<dbReference type="OrthoDB" id="1456at2"/>
<dbReference type="Gene3D" id="3.30.559.10">
    <property type="entry name" value="Chloramphenicol acetyltransferase-like domain"/>
    <property type="match status" value="1"/>
</dbReference>
<dbReference type="PANTHER" id="PTHR22589">
    <property type="entry name" value="CARNITINE O-ACYLTRANSFERASE"/>
    <property type="match status" value="1"/>
</dbReference>
<keyword evidence="2 5" id="KW-0808">Transferase</keyword>
<dbReference type="GO" id="GO:0009437">
    <property type="term" value="P:carnitine metabolic process"/>
    <property type="evidence" value="ECO:0007669"/>
    <property type="project" value="TreeGrafter"/>
</dbReference>
<dbReference type="InterPro" id="IPR039551">
    <property type="entry name" value="Cho/carn_acyl_trans"/>
</dbReference>
<feature type="domain" description="Choline/carnitine acyltransferase" evidence="6">
    <location>
        <begin position="59"/>
        <end position="629"/>
    </location>
</feature>
<dbReference type="EMBL" id="VTZN01000089">
    <property type="protein sequence ID" value="KAA1249472.1"/>
    <property type="molecule type" value="Genomic_DNA"/>
</dbReference>
<sequence length="655" mass="71675">MRLGRLRGALLRQLLTWQGWMDAPDSAHARAWGVLVRALSAEQAGPGSLEQFQQVLPRLPLPTIDETLQTFIASVDPLLDDAGRAEVRCAADTFRGSAVAARLQGRLEERRARLENWVTDYWERYAYLIDRRSLLYSTGYAVDAATLARPGVSQLQRAAMLLVALLDFRRRLAAGHVRPQRVRGIVPLCMKQLRSCFATVRLPGIDADTIERYDDQRCIVVLANGHFFELEVLVDNGRRDISYPELLAALTEIHSAAAALEPGPPLAAVTLLQRDAWSQIRQEMIEGGGRNADNLDRIERALFVVVLDDAAPESLTELARTTLCGTGTNRWLDKSMQLVVFANGRIGGLMEHSRGDGEAVTLLMEQILLAERQTSSILDARLTSPPVPPRHLYFDVPGGSALAIALGSAVANARTLVDDVDVHAAELCSAGAAAIKGSDCPPDSFVQLALQLAYARLHPDREPCLTYQTATTRLFAAGRTECLRSTSAHSLAFVAAMMDPDCDGARRTRLLRAAVKSHRAYRLRAMQGRGCDRHLFGLLVEALLTGEDVELFGTQAWNLSFELATSQSPIRQTPAWRPESSSQGVGFLPITPTGYGVSYAFVGDESVHLFVATSHTCDQTSAQRFCDAVGEAMHDMLTSLTDRSSVCAPVPALRR</sequence>
<evidence type="ECO:0000313" key="8">
    <source>
        <dbReference type="Proteomes" id="UP000324701"/>
    </source>
</evidence>
<evidence type="ECO:0000259" key="6">
    <source>
        <dbReference type="Pfam" id="PF00755"/>
    </source>
</evidence>
<evidence type="ECO:0000256" key="5">
    <source>
        <dbReference type="RuleBase" id="RU003801"/>
    </source>
</evidence>
<evidence type="ECO:0000256" key="2">
    <source>
        <dbReference type="ARBA" id="ARBA00022679"/>
    </source>
</evidence>
<dbReference type="Gene3D" id="3.30.559.70">
    <property type="entry name" value="Choline/Carnitine o-acyltransferase, domain 2"/>
    <property type="match status" value="1"/>
</dbReference>
<dbReference type="Pfam" id="PF00755">
    <property type="entry name" value="Carn_acyltransf"/>
    <property type="match status" value="1"/>
</dbReference>
<organism evidence="7 8">
    <name type="scientific">Mycobacterium simiae</name>
    <name type="common">Mycobacterium habana</name>
    <dbReference type="NCBI Taxonomy" id="1784"/>
    <lineage>
        <taxon>Bacteria</taxon>
        <taxon>Bacillati</taxon>
        <taxon>Actinomycetota</taxon>
        <taxon>Actinomycetes</taxon>
        <taxon>Mycobacteriales</taxon>
        <taxon>Mycobacteriaceae</taxon>
        <taxon>Mycobacterium</taxon>
        <taxon>Mycobacterium simiae complex</taxon>
    </lineage>
</organism>
<reference evidence="7 8" key="1">
    <citation type="submission" date="2019-09" db="EMBL/GenBank/DDBJ databases">
        <title>Report of infection by Mycobacterium simiae a patient suffering from pulmonary tuberculosis.</title>
        <authorList>
            <person name="Mohanty P.S."/>
            <person name="Bansal A.K."/>
            <person name="Singh H."/>
            <person name="Sharma S."/>
            <person name="Patil S.A."/>
            <person name="Upadhaya P."/>
            <person name="Singh P.K."/>
            <person name="Kumar D."/>
            <person name="Kumar S."/>
            <person name="Singh R.K."/>
            <person name="Chaudhary B."/>
        </authorList>
    </citation>
    <scope>NUCLEOTIDE SEQUENCE [LARGE SCALE GENOMIC DNA]</scope>
    <source>
        <strain evidence="7 8">JAL-560-SIM</strain>
    </source>
</reference>
<dbReference type="GO" id="GO:0004095">
    <property type="term" value="F:carnitine O-palmitoyltransferase activity"/>
    <property type="evidence" value="ECO:0007669"/>
    <property type="project" value="TreeGrafter"/>
</dbReference>
<comment type="similarity">
    <text evidence="1 5">Belongs to the carnitine/choline acetyltransferase family.</text>
</comment>
<dbReference type="PROSITE" id="PS00440">
    <property type="entry name" value="ACYLTRANSF_C_2"/>
    <property type="match status" value="1"/>
</dbReference>
<evidence type="ECO:0000256" key="3">
    <source>
        <dbReference type="ARBA" id="ARBA00023315"/>
    </source>
</evidence>
<dbReference type="InterPro" id="IPR042231">
    <property type="entry name" value="Cho/carn_acyl_trans_2"/>
</dbReference>
<dbReference type="InterPro" id="IPR023213">
    <property type="entry name" value="CAT-like_dom_sf"/>
</dbReference>
<keyword evidence="3 5" id="KW-0012">Acyltransferase</keyword>
<dbReference type="AlphaFoldDB" id="A0A5B1BN09"/>
<dbReference type="InterPro" id="IPR000542">
    <property type="entry name" value="Carn_acyl_trans"/>
</dbReference>
<gene>
    <name evidence="7" type="ORF">F0Q45_14995</name>
</gene>
<evidence type="ECO:0000256" key="4">
    <source>
        <dbReference type="PIRSR" id="PIRSR600542-1"/>
    </source>
</evidence>
<dbReference type="PANTHER" id="PTHR22589:SF113">
    <property type="entry name" value="CARNITINE O-PALMITOYLTRANSFERASE 1, LIVER ISOFORM-LIKE"/>
    <property type="match status" value="1"/>
</dbReference>
<dbReference type="RefSeq" id="WP_149654688.1">
    <property type="nucleotide sequence ID" value="NZ_VTZN01000089.1"/>
</dbReference>
<accession>A0A5B1BN09</accession>
<evidence type="ECO:0000313" key="7">
    <source>
        <dbReference type="EMBL" id="KAA1249472.1"/>
    </source>
</evidence>
<comment type="caution">
    <text evidence="7">The sequence shown here is derived from an EMBL/GenBank/DDBJ whole genome shotgun (WGS) entry which is preliminary data.</text>
</comment>